<dbReference type="EMBL" id="SOHQ01000001">
    <property type="protein sequence ID" value="TFD82353.1"/>
    <property type="molecule type" value="Genomic_DNA"/>
</dbReference>
<keyword evidence="2" id="KW-1185">Reference proteome</keyword>
<dbReference type="OrthoDB" id="5125415at2"/>
<name>A0A4Y8KU31_9MICO</name>
<evidence type="ECO:0008006" key="3">
    <source>
        <dbReference type="Google" id="ProtNLM"/>
    </source>
</evidence>
<evidence type="ECO:0000313" key="1">
    <source>
        <dbReference type="EMBL" id="TFD82353.1"/>
    </source>
</evidence>
<dbReference type="Pfam" id="PF13563">
    <property type="entry name" value="2_5_RNA_ligase2"/>
    <property type="match status" value="1"/>
</dbReference>
<protein>
    <recommendedName>
        <fullName evidence="3">2'-5' RNA ligase family protein</fullName>
    </recommendedName>
</protein>
<proteinExistence type="predicted"/>
<dbReference type="Proteomes" id="UP000298218">
    <property type="component" value="Unassembled WGS sequence"/>
</dbReference>
<dbReference type="AlphaFoldDB" id="A0A4Y8KU31"/>
<organism evidence="1 2">
    <name type="scientific">Cryobacterium psychrophilum</name>
    <dbReference type="NCBI Taxonomy" id="41988"/>
    <lineage>
        <taxon>Bacteria</taxon>
        <taxon>Bacillati</taxon>
        <taxon>Actinomycetota</taxon>
        <taxon>Actinomycetes</taxon>
        <taxon>Micrococcales</taxon>
        <taxon>Microbacteriaceae</taxon>
        <taxon>Cryobacterium</taxon>
    </lineage>
</organism>
<dbReference type="InterPro" id="IPR009097">
    <property type="entry name" value="Cyclic_Pdiesterase"/>
</dbReference>
<gene>
    <name evidence="1" type="ORF">E3T53_00285</name>
</gene>
<reference evidence="1 2" key="1">
    <citation type="submission" date="2019-03" db="EMBL/GenBank/DDBJ databases">
        <title>Genomics of glacier-inhabiting Cryobacterium strains.</title>
        <authorList>
            <person name="Liu Q."/>
            <person name="Xin Y.-H."/>
        </authorList>
    </citation>
    <scope>NUCLEOTIDE SEQUENCE [LARGE SCALE GENOMIC DNA]</scope>
    <source>
        <strain evidence="1 2">CGMCC 1.4292</strain>
    </source>
</reference>
<evidence type="ECO:0000313" key="2">
    <source>
        <dbReference type="Proteomes" id="UP000298218"/>
    </source>
</evidence>
<comment type="caution">
    <text evidence="1">The sequence shown here is derived from an EMBL/GenBank/DDBJ whole genome shotgun (WGS) entry which is preliminary data.</text>
</comment>
<dbReference type="Gene3D" id="3.90.1140.10">
    <property type="entry name" value="Cyclic phosphodiesterase"/>
    <property type="match status" value="1"/>
</dbReference>
<sequence length="178" mass="18803">MAATVPLYTQHVPRLVVVLPLSPLQVGDQFPVNEWPLHITVLAPFRTDAAPGHVAALIAAAASAEPAIPAVVGRKQMFGRRHDVPVSVMVENEALTRLHEQLVAAVGPLGESPQEPAFTGAEFTPHITFKNHGRMHAGDTVLLEQIAVVDMAPRSAAGGRTVLATVVLSGSTRGDHEA</sequence>
<dbReference type="SUPFAM" id="SSF55144">
    <property type="entry name" value="LigT-like"/>
    <property type="match status" value="1"/>
</dbReference>
<accession>A0A4Y8KU31</accession>